<dbReference type="Proteomes" id="UP000595446">
    <property type="component" value="Chromosome"/>
</dbReference>
<protein>
    <submittedName>
        <fullName evidence="1">Uncharacterized protein</fullName>
    </submittedName>
</protein>
<sequence>MISVFLVEDHQAVCRGLRDLLKTVPGNPAAAALMTKLRGGAAVFAIRLQRSRTIR</sequence>
<accession>A0A7R7YSD0</accession>
<evidence type="ECO:0000313" key="2">
    <source>
        <dbReference type="Proteomes" id="UP000595446"/>
    </source>
</evidence>
<dbReference type="EMBL" id="AP024237">
    <property type="protein sequence ID" value="BCO36675.1"/>
    <property type="molecule type" value="Genomic_DNA"/>
</dbReference>
<gene>
    <name evidence="1" type="ORF">MHEC_31080</name>
</gene>
<dbReference type="AlphaFoldDB" id="A0A7R7YSD0"/>
<proteinExistence type="predicted"/>
<dbReference type="RefSeq" id="WP_203799746.1">
    <property type="nucleotide sequence ID" value="NZ_AP024310.1"/>
</dbReference>
<keyword evidence="2" id="KW-1185">Reference proteome</keyword>
<name>A0A7R7YSD0_9MYCO</name>
<reference evidence="1 2" key="1">
    <citation type="submission" date="2020-12" db="EMBL/GenBank/DDBJ databases">
        <title>Complete genome sequence of Mycobacterium heckeshornense JCM 15655T, closely related to a pathogenic non-tuberculous mycobacterial species Mycobacterium xenopi.</title>
        <authorList>
            <person name="Yoshida M."/>
            <person name="Fukano H."/>
            <person name="Asakura T."/>
            <person name="Suzuki M."/>
            <person name="Hoshino Y."/>
        </authorList>
    </citation>
    <scope>NUCLEOTIDE SEQUENCE [LARGE SCALE GENOMIC DNA]</scope>
    <source>
        <strain evidence="1 2">JCM 15655</strain>
    </source>
</reference>
<evidence type="ECO:0000313" key="1">
    <source>
        <dbReference type="EMBL" id="BCO36675.1"/>
    </source>
</evidence>
<organism evidence="1 2">
    <name type="scientific">Mycobacterium heckeshornense</name>
    <dbReference type="NCBI Taxonomy" id="110505"/>
    <lineage>
        <taxon>Bacteria</taxon>
        <taxon>Bacillati</taxon>
        <taxon>Actinomycetota</taxon>
        <taxon>Actinomycetes</taxon>
        <taxon>Mycobacteriales</taxon>
        <taxon>Mycobacteriaceae</taxon>
        <taxon>Mycobacterium</taxon>
    </lineage>
</organism>